<name>A0A1Y1XF21_9FUNG</name>
<evidence type="ECO:0000313" key="1">
    <source>
        <dbReference type="EMBL" id="ORX84282.1"/>
    </source>
</evidence>
<gene>
    <name evidence="1" type="ORF">BCR32DRAFT_131528</name>
</gene>
<evidence type="ECO:0008006" key="3">
    <source>
        <dbReference type="Google" id="ProtNLM"/>
    </source>
</evidence>
<proteinExistence type="predicted"/>
<dbReference type="AlphaFoldDB" id="A0A1Y1XF21"/>
<comment type="caution">
    <text evidence="1">The sequence shown here is derived from an EMBL/GenBank/DDBJ whole genome shotgun (WGS) entry which is preliminary data.</text>
</comment>
<dbReference type="InterPro" id="IPR038595">
    <property type="entry name" value="LOR_sf"/>
</dbReference>
<organism evidence="1 2">
    <name type="scientific">Anaeromyces robustus</name>
    <dbReference type="NCBI Taxonomy" id="1754192"/>
    <lineage>
        <taxon>Eukaryota</taxon>
        <taxon>Fungi</taxon>
        <taxon>Fungi incertae sedis</taxon>
        <taxon>Chytridiomycota</taxon>
        <taxon>Chytridiomycota incertae sedis</taxon>
        <taxon>Neocallimastigomycetes</taxon>
        <taxon>Neocallimastigales</taxon>
        <taxon>Neocallimastigaceae</taxon>
        <taxon>Anaeromyces</taxon>
    </lineage>
</organism>
<accession>A0A1Y1XF21</accession>
<dbReference type="InterPro" id="IPR007612">
    <property type="entry name" value="LOR"/>
</dbReference>
<dbReference type="Gene3D" id="2.40.160.200">
    <property type="entry name" value="LURP1-related"/>
    <property type="match status" value="1"/>
</dbReference>
<evidence type="ECO:0000313" key="2">
    <source>
        <dbReference type="Proteomes" id="UP000193944"/>
    </source>
</evidence>
<dbReference type="EMBL" id="MCFG01000055">
    <property type="protein sequence ID" value="ORX84282.1"/>
    <property type="molecule type" value="Genomic_DNA"/>
</dbReference>
<dbReference type="Proteomes" id="UP000193944">
    <property type="component" value="Unassembled WGS sequence"/>
</dbReference>
<keyword evidence="2" id="KW-1185">Reference proteome</keyword>
<dbReference type="OrthoDB" id="10441829at2759"/>
<reference evidence="1 2" key="2">
    <citation type="submission" date="2016-08" db="EMBL/GenBank/DDBJ databases">
        <title>Pervasive Adenine N6-methylation of Active Genes in Fungi.</title>
        <authorList>
            <consortium name="DOE Joint Genome Institute"/>
            <person name="Mondo S.J."/>
            <person name="Dannebaum R.O."/>
            <person name="Kuo R.C."/>
            <person name="Labutti K."/>
            <person name="Haridas S."/>
            <person name="Kuo A."/>
            <person name="Salamov A."/>
            <person name="Ahrendt S.R."/>
            <person name="Lipzen A."/>
            <person name="Sullivan W."/>
            <person name="Andreopoulos W.B."/>
            <person name="Clum A."/>
            <person name="Lindquist E."/>
            <person name="Daum C."/>
            <person name="Ramamoorthy G.K."/>
            <person name="Gryganskyi A."/>
            <person name="Culley D."/>
            <person name="Magnuson J.K."/>
            <person name="James T.Y."/>
            <person name="O'Malley M.A."/>
            <person name="Stajich J.E."/>
            <person name="Spatafora J.W."/>
            <person name="Visel A."/>
            <person name="Grigoriev I.V."/>
        </authorList>
    </citation>
    <scope>NUCLEOTIDE SEQUENCE [LARGE SCALE GENOMIC DNA]</scope>
    <source>
        <strain evidence="1 2">S4</strain>
    </source>
</reference>
<dbReference type="Pfam" id="PF04525">
    <property type="entry name" value="LOR"/>
    <property type="match status" value="1"/>
</dbReference>
<protein>
    <recommendedName>
        <fullName evidence="3">Tubby C-terminal domain-containing protein</fullName>
    </recommendedName>
</protein>
<reference evidence="1 2" key="1">
    <citation type="submission" date="2016-08" db="EMBL/GenBank/DDBJ databases">
        <title>A Parts List for Fungal Cellulosomes Revealed by Comparative Genomics.</title>
        <authorList>
            <consortium name="DOE Joint Genome Institute"/>
            <person name="Haitjema C.H."/>
            <person name="Gilmore S.P."/>
            <person name="Henske J.K."/>
            <person name="Solomon K.V."/>
            <person name="De Groot R."/>
            <person name="Kuo A."/>
            <person name="Mondo S.J."/>
            <person name="Salamov A.A."/>
            <person name="Labutti K."/>
            <person name="Zhao Z."/>
            <person name="Chiniquy J."/>
            <person name="Barry K."/>
            <person name="Brewer H.M."/>
            <person name="Purvine S.O."/>
            <person name="Wright A.T."/>
            <person name="Boxma B."/>
            <person name="Van Alen T."/>
            <person name="Hackstein J.H."/>
            <person name="Baker S.E."/>
            <person name="Grigoriev I.V."/>
            <person name="O'Malley M.A."/>
        </authorList>
    </citation>
    <scope>NUCLEOTIDE SEQUENCE [LARGE SCALE GENOMIC DNA]</scope>
    <source>
        <strain evidence="1 2">S4</strain>
    </source>
</reference>
<sequence length="206" mass="23996">MTAYTRNNEICAIDSKYISEKKSTFYLISDGVLRKKFYIQDKNNKTIFKSSYKSFFNYGVLKDPNNDEIFFKYDNIHHFTKPNDLIINCLENGKEINPSIICSIKRKRSLKHFKYNVIFYNKATGNYELLEIICSPNYKNCSIYHGEKNNNGQLICKFNIIKNFMKFNFKIEIASKIDVMFMLILVNDIFYIIQGRKASAAAAAAA</sequence>